<accession>A0AAD3Y1C5</accession>
<feature type="compositionally biased region" description="Polar residues" evidence="1">
    <location>
        <begin position="1"/>
        <end position="22"/>
    </location>
</feature>
<feature type="compositionally biased region" description="Polar residues" evidence="1">
    <location>
        <begin position="75"/>
        <end position="88"/>
    </location>
</feature>
<feature type="compositionally biased region" description="Basic and acidic residues" evidence="1">
    <location>
        <begin position="39"/>
        <end position="56"/>
    </location>
</feature>
<comment type="caution">
    <text evidence="2">The sequence shown here is derived from an EMBL/GenBank/DDBJ whole genome shotgun (WGS) entry which is preliminary data.</text>
</comment>
<dbReference type="AlphaFoldDB" id="A0AAD3Y1C5"/>
<feature type="region of interest" description="Disordered" evidence="1">
    <location>
        <begin position="1"/>
        <end position="91"/>
    </location>
</feature>
<protein>
    <submittedName>
        <fullName evidence="2">Uncharacterized protein</fullName>
    </submittedName>
</protein>
<gene>
    <name evidence="2" type="ORF">Nepgr_027595</name>
</gene>
<dbReference type="EMBL" id="BSYO01000030">
    <property type="protein sequence ID" value="GMH25752.1"/>
    <property type="molecule type" value="Genomic_DNA"/>
</dbReference>
<evidence type="ECO:0000313" key="3">
    <source>
        <dbReference type="Proteomes" id="UP001279734"/>
    </source>
</evidence>
<proteinExistence type="predicted"/>
<keyword evidence="3" id="KW-1185">Reference proteome</keyword>
<evidence type="ECO:0000256" key="1">
    <source>
        <dbReference type="SAM" id="MobiDB-lite"/>
    </source>
</evidence>
<evidence type="ECO:0000313" key="2">
    <source>
        <dbReference type="EMBL" id="GMH25752.1"/>
    </source>
</evidence>
<reference evidence="2" key="1">
    <citation type="submission" date="2023-05" db="EMBL/GenBank/DDBJ databases">
        <title>Nepenthes gracilis genome sequencing.</title>
        <authorList>
            <person name="Fukushima K."/>
        </authorList>
    </citation>
    <scope>NUCLEOTIDE SEQUENCE</scope>
    <source>
        <strain evidence="2">SING2019-196</strain>
    </source>
</reference>
<organism evidence="2 3">
    <name type="scientific">Nepenthes gracilis</name>
    <name type="common">Slender pitcher plant</name>
    <dbReference type="NCBI Taxonomy" id="150966"/>
    <lineage>
        <taxon>Eukaryota</taxon>
        <taxon>Viridiplantae</taxon>
        <taxon>Streptophyta</taxon>
        <taxon>Embryophyta</taxon>
        <taxon>Tracheophyta</taxon>
        <taxon>Spermatophyta</taxon>
        <taxon>Magnoliopsida</taxon>
        <taxon>eudicotyledons</taxon>
        <taxon>Gunneridae</taxon>
        <taxon>Pentapetalae</taxon>
        <taxon>Caryophyllales</taxon>
        <taxon>Nepenthaceae</taxon>
        <taxon>Nepenthes</taxon>
    </lineage>
</organism>
<dbReference type="Proteomes" id="UP001279734">
    <property type="component" value="Unassembled WGS sequence"/>
</dbReference>
<name>A0AAD3Y1C5_NEPGR</name>
<sequence length="128" mass="14511">MRQVHQNANTTYWPNSTQQTGQGVHAAQRRQKHTYWANESHRQDAKPVDHHTDKAQSGKRHHSGQINHSDKRAHTGTTMPRRSMSGITSLPFHPGIQSLLSHLSHSIQEIHPGQMHTDEPFQPAKPSL</sequence>